<comment type="catalytic activity">
    <reaction evidence="6">
        <text>3-hydroxy-L-kynurenine + H2O = 3-hydroxyanthranilate + L-alanine + H(+)</text>
        <dbReference type="Rhea" id="RHEA:25143"/>
        <dbReference type="ChEBI" id="CHEBI:15377"/>
        <dbReference type="ChEBI" id="CHEBI:15378"/>
        <dbReference type="ChEBI" id="CHEBI:36559"/>
        <dbReference type="ChEBI" id="CHEBI:57972"/>
        <dbReference type="ChEBI" id="CHEBI:58125"/>
        <dbReference type="EC" id="3.7.1.3"/>
    </reaction>
</comment>
<feature type="binding site" evidence="4">
    <location>
        <position position="105"/>
    </location>
    <ligand>
        <name>pyridoxal 5'-phosphate</name>
        <dbReference type="ChEBI" id="CHEBI:597326"/>
    </ligand>
</feature>
<dbReference type="Pfam" id="PF22580">
    <property type="entry name" value="KYNU_C"/>
    <property type="match status" value="1"/>
</dbReference>
<dbReference type="EMBL" id="RBCJ01000004">
    <property type="protein sequence ID" value="RKN78399.1"/>
    <property type="molecule type" value="Genomic_DNA"/>
</dbReference>
<feature type="binding site" evidence="4">
    <location>
        <position position="274"/>
    </location>
    <ligand>
        <name>pyridoxal 5'-phosphate</name>
        <dbReference type="ChEBI" id="CHEBI:597326"/>
    </ligand>
</feature>
<dbReference type="AlphaFoldDB" id="A0A3B0C2J8"/>
<comment type="function">
    <text evidence="4 6">Catalyzes the cleavage of L-kynurenine (L-Kyn) and L-3-hydroxykynurenine (L-3OHKyn) into anthranilic acid (AA) and 3-hydroxyanthranilic acid (3-OHAA), respectively.</text>
</comment>
<dbReference type="Proteomes" id="UP000276603">
    <property type="component" value="Unassembled WGS sequence"/>
</dbReference>
<dbReference type="Gene3D" id="3.40.640.10">
    <property type="entry name" value="Type I PLP-dependent aspartate aminotransferase-like (Major domain)"/>
    <property type="match status" value="1"/>
</dbReference>
<dbReference type="GO" id="GO:0043420">
    <property type="term" value="P:anthranilate metabolic process"/>
    <property type="evidence" value="ECO:0007669"/>
    <property type="project" value="TreeGrafter"/>
</dbReference>
<dbReference type="HAMAP" id="MF_01970">
    <property type="entry name" value="Kynureninase"/>
    <property type="match status" value="1"/>
</dbReference>
<dbReference type="PANTHER" id="PTHR14084">
    <property type="entry name" value="KYNURENINASE"/>
    <property type="match status" value="1"/>
</dbReference>
<gene>
    <name evidence="4 7" type="primary">kynU</name>
    <name evidence="7" type="ORF">D7Z94_19465</name>
</gene>
<comment type="catalytic activity">
    <reaction evidence="4 6">
        <text>L-kynurenine + H2O = anthranilate + L-alanine + H(+)</text>
        <dbReference type="Rhea" id="RHEA:16813"/>
        <dbReference type="ChEBI" id="CHEBI:15377"/>
        <dbReference type="ChEBI" id="CHEBI:15378"/>
        <dbReference type="ChEBI" id="CHEBI:16567"/>
        <dbReference type="ChEBI" id="CHEBI:57959"/>
        <dbReference type="ChEBI" id="CHEBI:57972"/>
        <dbReference type="EC" id="3.7.1.3"/>
    </reaction>
</comment>
<dbReference type="PANTHER" id="PTHR14084:SF0">
    <property type="entry name" value="KYNURENINASE"/>
    <property type="match status" value="1"/>
</dbReference>
<dbReference type="GO" id="GO:0097053">
    <property type="term" value="P:L-kynurenine catabolic process"/>
    <property type="evidence" value="ECO:0007669"/>
    <property type="project" value="UniProtKB-UniRule"/>
</dbReference>
<reference evidence="7 8" key="1">
    <citation type="submission" date="2018-10" db="EMBL/GenBank/DDBJ databases">
        <title>Ulvibacterium marinum gen. nov., sp. nov., a novel marine bacterium of the family Flavobacteriaceae, isolated from a culture of the green alga Ulva prolifera.</title>
        <authorList>
            <person name="Zhang Z."/>
        </authorList>
    </citation>
    <scope>NUCLEOTIDE SEQUENCE [LARGE SCALE GENOMIC DNA]</scope>
    <source>
        <strain evidence="7 8">CCMM003</strain>
    </source>
</reference>
<feature type="modified residue" description="N6-(pyridoxal phosphate)lysine" evidence="4">
    <location>
        <position position="244"/>
    </location>
</feature>
<dbReference type="GO" id="GO:0019805">
    <property type="term" value="P:quinolinate biosynthetic process"/>
    <property type="evidence" value="ECO:0007669"/>
    <property type="project" value="UniProtKB-UniRule"/>
</dbReference>
<comment type="pathway">
    <text evidence="4 6">Cofactor biosynthesis; NAD(+) biosynthesis; quinolinate from L-kynurenine: step 2/3.</text>
</comment>
<keyword evidence="8" id="KW-1185">Reference proteome</keyword>
<dbReference type="FunFam" id="3.40.640.10:FF:000031">
    <property type="entry name" value="Kynureninase"/>
    <property type="match status" value="1"/>
</dbReference>
<comment type="subunit">
    <text evidence="4 6">Homodimer.</text>
</comment>
<dbReference type="UniPathway" id="UPA00334">
    <property type="reaction ID" value="UER00455"/>
</dbReference>
<comment type="pathway">
    <text evidence="4 6">Amino-acid degradation; L-kynurenine degradation; L-alanine and anthranilate from L-kynurenine: step 1/1.</text>
</comment>
<evidence type="ECO:0000256" key="1">
    <source>
        <dbReference type="ARBA" id="ARBA00022642"/>
    </source>
</evidence>
<dbReference type="OrthoDB" id="9812626at2"/>
<feature type="binding site" evidence="4">
    <location>
        <position position="106"/>
    </location>
    <ligand>
        <name>pyridoxal 5'-phosphate</name>
        <dbReference type="ChEBI" id="CHEBI:597326"/>
    </ligand>
</feature>
<dbReference type="GO" id="GO:0019441">
    <property type="term" value="P:L-tryptophan catabolic process to kynurenine"/>
    <property type="evidence" value="ECO:0007669"/>
    <property type="project" value="TreeGrafter"/>
</dbReference>
<keyword evidence="2 4" id="KW-0378">Hydrolase</keyword>
<feature type="binding site" evidence="4">
    <location>
        <position position="221"/>
    </location>
    <ligand>
        <name>pyridoxal 5'-phosphate</name>
        <dbReference type="ChEBI" id="CHEBI:597326"/>
    </ligand>
</feature>
<evidence type="ECO:0000256" key="6">
    <source>
        <dbReference type="PIRNR" id="PIRNR038800"/>
    </source>
</evidence>
<dbReference type="UniPathway" id="UPA00253">
    <property type="reaction ID" value="UER00329"/>
</dbReference>
<dbReference type="GO" id="GO:0030170">
    <property type="term" value="F:pyridoxal phosphate binding"/>
    <property type="evidence" value="ECO:0007669"/>
    <property type="project" value="UniProtKB-UniRule"/>
</dbReference>
<name>A0A3B0C2J8_9FLAO</name>
<comment type="caution">
    <text evidence="7">The sequence shown here is derived from an EMBL/GenBank/DDBJ whole genome shotgun (WGS) entry which is preliminary data.</text>
</comment>
<comment type="caution">
    <text evidence="4">Lacks conserved residue(s) required for the propagation of feature annotation.</text>
</comment>
<dbReference type="SUPFAM" id="SSF53383">
    <property type="entry name" value="PLP-dependent transferases"/>
    <property type="match status" value="1"/>
</dbReference>
<evidence type="ECO:0000256" key="5">
    <source>
        <dbReference type="NCBIfam" id="TIGR01814"/>
    </source>
</evidence>
<dbReference type="NCBIfam" id="TIGR01814">
    <property type="entry name" value="kynureninase"/>
    <property type="match status" value="1"/>
</dbReference>
<dbReference type="EC" id="3.7.1.3" evidence="4 5"/>
<feature type="binding site" evidence="4">
    <location>
        <position position="243"/>
    </location>
    <ligand>
        <name>pyridoxal 5'-phosphate</name>
        <dbReference type="ChEBI" id="CHEBI:597326"/>
    </ligand>
</feature>
<dbReference type="PIRSF" id="PIRSF038800">
    <property type="entry name" value="KYNU"/>
    <property type="match status" value="1"/>
</dbReference>
<comment type="cofactor">
    <cofactor evidence="4 6">
        <name>pyridoxal 5'-phosphate</name>
        <dbReference type="ChEBI" id="CHEBI:597326"/>
    </cofactor>
</comment>
<dbReference type="InterPro" id="IPR015424">
    <property type="entry name" value="PyrdxlP-dep_Trfase"/>
</dbReference>
<feature type="binding site" evidence="4">
    <location>
        <begin position="133"/>
        <end position="136"/>
    </location>
    <ligand>
        <name>pyridoxal 5'-phosphate</name>
        <dbReference type="ChEBI" id="CHEBI:597326"/>
    </ligand>
</feature>
<evidence type="ECO:0000313" key="7">
    <source>
        <dbReference type="EMBL" id="RKN78399.1"/>
    </source>
</evidence>
<comment type="similarity">
    <text evidence="4 6">Belongs to the kynureninase family.</text>
</comment>
<keyword evidence="3 4" id="KW-0663">Pyridoxal phosphate</keyword>
<feature type="binding site" evidence="4">
    <location>
        <position position="218"/>
    </location>
    <ligand>
        <name>pyridoxal 5'-phosphate</name>
        <dbReference type="ChEBI" id="CHEBI:597326"/>
    </ligand>
</feature>
<feature type="binding site" evidence="4">
    <location>
        <position position="302"/>
    </location>
    <ligand>
        <name>pyridoxal 5'-phosphate</name>
        <dbReference type="ChEBI" id="CHEBI:597326"/>
    </ligand>
</feature>
<sequence>MLFHNSLEFAQKLDAEDPLGPYRDEFYFPKVNGKEVIYFTGNSLGLQPKRTQRYIDEIMTDWKELAVEGHFHADKPWWDYHERLAEPLAKVIGAKPEEVCVLNTLTVNLHFLMASFYTPSPDRFKILCEEKAFPSDQYMLQSQVRWHGLDPEKVIVTVKKRKGEHFWRTEDVIAKVEEIGDELALILIGGVNYYNGQFFDMQAITQAGRSVGSNVGWDLAHAVGNVELELHSWDVDFAAWCSYKYMNSGPGNASGIFVHERHLGKDGIPRLEGWWGTKKETRFLMKPQFEPMPNADAWQVSNPPVLALAPYLASLEMFNEVGMTALVEKRNRLTTYLEFILKEIDKEVDSTFEIITPLDRGCQLSVLLHGEGRPLFDFLMENGVIVDWREPNVIRLAPAPFYCSFTDMYQFGQLLKQGILTRISNG</sequence>
<dbReference type="InterPro" id="IPR015421">
    <property type="entry name" value="PyrdxlP-dep_Trfase_major"/>
</dbReference>
<evidence type="ECO:0000256" key="2">
    <source>
        <dbReference type="ARBA" id="ARBA00022801"/>
    </source>
</evidence>
<dbReference type="GO" id="GO:0005737">
    <property type="term" value="C:cytoplasm"/>
    <property type="evidence" value="ECO:0007669"/>
    <property type="project" value="UniProtKB-UniRule"/>
</dbReference>
<dbReference type="InterPro" id="IPR010111">
    <property type="entry name" value="Kynureninase"/>
</dbReference>
<dbReference type="RefSeq" id="WP_120713307.1">
    <property type="nucleotide sequence ID" value="NZ_RBCJ01000004.1"/>
</dbReference>
<dbReference type="Gene3D" id="3.90.1150.10">
    <property type="entry name" value="Aspartate Aminotransferase, domain 1"/>
    <property type="match status" value="1"/>
</dbReference>
<keyword evidence="1 4" id="KW-0662">Pyridine nucleotide biosynthesis</keyword>
<protein>
    <recommendedName>
        <fullName evidence="4 5">Kynureninase</fullName>
        <ecNumber evidence="4 5">3.7.1.3</ecNumber>
    </recommendedName>
    <alternativeName>
        <fullName evidence="4">L-kynurenine hydrolase</fullName>
    </alternativeName>
</protein>
<dbReference type="InterPro" id="IPR015422">
    <property type="entry name" value="PyrdxlP-dep_Trfase_small"/>
</dbReference>
<evidence type="ECO:0000256" key="4">
    <source>
        <dbReference type="HAMAP-Rule" id="MF_01970"/>
    </source>
</evidence>
<proteinExistence type="inferred from homology"/>
<organism evidence="7 8">
    <name type="scientific">Ulvibacterium marinum</name>
    <dbReference type="NCBI Taxonomy" id="2419782"/>
    <lineage>
        <taxon>Bacteria</taxon>
        <taxon>Pseudomonadati</taxon>
        <taxon>Bacteroidota</taxon>
        <taxon>Flavobacteriia</taxon>
        <taxon>Flavobacteriales</taxon>
        <taxon>Flavobacteriaceae</taxon>
        <taxon>Ulvibacterium</taxon>
    </lineage>
</organism>
<evidence type="ECO:0000256" key="3">
    <source>
        <dbReference type="ARBA" id="ARBA00022898"/>
    </source>
</evidence>
<accession>A0A3B0C2J8</accession>
<evidence type="ECO:0000313" key="8">
    <source>
        <dbReference type="Proteomes" id="UP000276603"/>
    </source>
</evidence>
<dbReference type="GO" id="GO:0009435">
    <property type="term" value="P:NAD+ biosynthetic process"/>
    <property type="evidence" value="ECO:0007669"/>
    <property type="project" value="UniProtKB-UniRule"/>
</dbReference>
<dbReference type="GO" id="GO:0030429">
    <property type="term" value="F:kynureninase activity"/>
    <property type="evidence" value="ECO:0007669"/>
    <property type="project" value="UniProtKB-UniRule"/>
</dbReference>